<dbReference type="EMBL" id="JAFBCV010000002">
    <property type="protein sequence ID" value="MBM7837705.1"/>
    <property type="molecule type" value="Genomic_DNA"/>
</dbReference>
<proteinExistence type="predicted"/>
<protein>
    <recommendedName>
        <fullName evidence="3">YlzJ-like protein</fullName>
    </recommendedName>
</protein>
<dbReference type="InterPro" id="IPR025619">
    <property type="entry name" value="YlzJ"/>
</dbReference>
<gene>
    <name evidence="1" type="ORF">JOC54_000936</name>
</gene>
<comment type="caution">
    <text evidence="1">The sequence shown here is derived from an EMBL/GenBank/DDBJ whole genome shotgun (WGS) entry which is preliminary data.</text>
</comment>
<accession>A0ABS2SSA4</accession>
<organism evidence="1 2">
    <name type="scientific">Shouchella xiaoxiensis</name>
    <dbReference type="NCBI Taxonomy" id="766895"/>
    <lineage>
        <taxon>Bacteria</taxon>
        <taxon>Bacillati</taxon>
        <taxon>Bacillota</taxon>
        <taxon>Bacilli</taxon>
        <taxon>Bacillales</taxon>
        <taxon>Bacillaceae</taxon>
        <taxon>Shouchella</taxon>
    </lineage>
</organism>
<dbReference type="RefSeq" id="WP_204464747.1">
    <property type="nucleotide sequence ID" value="NZ_JAFBCV010000002.1"/>
</dbReference>
<dbReference type="Pfam" id="PF14035">
    <property type="entry name" value="YlzJ"/>
    <property type="match status" value="1"/>
</dbReference>
<name>A0ABS2SSA4_9BACI</name>
<reference evidence="1" key="1">
    <citation type="submission" date="2021-01" db="EMBL/GenBank/DDBJ databases">
        <title>Genomic Encyclopedia of Type Strains, Phase IV (KMG-IV): sequencing the most valuable type-strain genomes for metagenomic binning, comparative biology and taxonomic classification.</title>
        <authorList>
            <person name="Goeker M."/>
        </authorList>
    </citation>
    <scope>NUCLEOTIDE SEQUENCE</scope>
    <source>
        <strain evidence="1">DSM 21943</strain>
    </source>
</reference>
<evidence type="ECO:0008006" key="3">
    <source>
        <dbReference type="Google" id="ProtNLM"/>
    </source>
</evidence>
<sequence length="73" mass="8375">MILYTTMPVEQVFPEEQSVYEAQKTIPCEAGQLLVQQEPEGHYRIVRLLSSDPNAFLQPEYMPGTILRADHLI</sequence>
<dbReference type="Proteomes" id="UP001179280">
    <property type="component" value="Unassembled WGS sequence"/>
</dbReference>
<evidence type="ECO:0000313" key="1">
    <source>
        <dbReference type="EMBL" id="MBM7837705.1"/>
    </source>
</evidence>
<keyword evidence="2" id="KW-1185">Reference proteome</keyword>
<evidence type="ECO:0000313" key="2">
    <source>
        <dbReference type="Proteomes" id="UP001179280"/>
    </source>
</evidence>